<evidence type="ECO:0000313" key="10">
    <source>
        <dbReference type="EMBL" id="USS01295.1"/>
    </source>
</evidence>
<evidence type="ECO:0000256" key="7">
    <source>
        <dbReference type="PROSITE-ProRule" id="PRU00423"/>
    </source>
</evidence>
<evidence type="ECO:0000256" key="1">
    <source>
        <dbReference type="ARBA" id="ARBA00022448"/>
    </source>
</evidence>
<dbReference type="AlphaFoldDB" id="A0A9N7JMU8"/>
<evidence type="ECO:0000256" key="5">
    <source>
        <dbReference type="ARBA" id="ARBA00022683"/>
    </source>
</evidence>
<dbReference type="InterPro" id="IPR013012">
    <property type="entry name" value="PTS_EIIB_3"/>
</dbReference>
<dbReference type="InterPro" id="IPR036095">
    <property type="entry name" value="PTS_EIIB-like_sf"/>
</dbReference>
<dbReference type="SUPFAM" id="SSF52794">
    <property type="entry name" value="PTS system IIB component-like"/>
    <property type="match status" value="1"/>
</dbReference>
<dbReference type="Proteomes" id="UP001055437">
    <property type="component" value="Chromosome"/>
</dbReference>
<dbReference type="GO" id="GO:0016301">
    <property type="term" value="F:kinase activity"/>
    <property type="evidence" value="ECO:0007669"/>
    <property type="project" value="UniProtKB-KW"/>
</dbReference>
<dbReference type="OrthoDB" id="9808134at2"/>
<dbReference type="PROSITE" id="PS51100">
    <property type="entry name" value="PTS_EIIB_TYPE_3"/>
    <property type="match status" value="1"/>
</dbReference>
<dbReference type="KEGG" id="csep:CP523_09960"/>
<proteinExistence type="predicted"/>
<evidence type="ECO:0000256" key="6">
    <source>
        <dbReference type="ARBA" id="ARBA00022777"/>
    </source>
</evidence>
<gene>
    <name evidence="9" type="ORF">CP523_09960</name>
    <name evidence="10" type="ORF">NH397_02300</name>
</gene>
<evidence type="ECO:0000259" key="8">
    <source>
        <dbReference type="PROSITE" id="PS51100"/>
    </source>
</evidence>
<dbReference type="RefSeq" id="WP_066676548.1">
    <property type="nucleotide sequence ID" value="NZ_CABMIZ010000017.1"/>
</dbReference>
<name>A0A9N7JMU8_CLOSE</name>
<dbReference type="CDD" id="cd05564">
    <property type="entry name" value="PTS_IIB_chitobiose_lichenan"/>
    <property type="match status" value="1"/>
</dbReference>
<keyword evidence="6" id="KW-0418">Kinase</keyword>
<dbReference type="InterPro" id="IPR051819">
    <property type="entry name" value="PTS_sugar-specific_EIIB"/>
</dbReference>
<dbReference type="InterPro" id="IPR003501">
    <property type="entry name" value="PTS_EIIB_2/3"/>
</dbReference>
<reference evidence="9 11" key="1">
    <citation type="submission" date="2017-09" db="EMBL/GenBank/DDBJ databases">
        <authorList>
            <person name="Thomas P."/>
            <person name="Seyboldt C."/>
        </authorList>
    </citation>
    <scope>NUCLEOTIDE SEQUENCE [LARGE SCALE GENOMIC DNA]</scope>
    <source>
        <strain evidence="9 11">DSM 7534</strain>
    </source>
</reference>
<evidence type="ECO:0000256" key="3">
    <source>
        <dbReference type="ARBA" id="ARBA00022597"/>
    </source>
</evidence>
<dbReference type="PANTHER" id="PTHR34581">
    <property type="entry name" value="PTS SYSTEM N,N'-DIACETYLCHITOBIOSE-SPECIFIC EIIB COMPONENT"/>
    <property type="match status" value="1"/>
</dbReference>
<keyword evidence="5" id="KW-0598">Phosphotransferase system</keyword>
<sequence length="99" mass="10968">MKKIVLLCSEGMSTCFLVSKMKTEALNQGVDCIINSCCESDLGTFKDNMDVLLLAPQIKFLKEEITTKFKNVPIGVINSLDYGTMDGVKVFNQALELLK</sequence>
<dbReference type="EMBL" id="CP099799">
    <property type="protein sequence ID" value="USS01295.1"/>
    <property type="molecule type" value="Genomic_DNA"/>
</dbReference>
<keyword evidence="2" id="KW-0597">Phosphoprotein</keyword>
<reference evidence="10" key="2">
    <citation type="submission" date="2022-06" db="EMBL/GenBank/DDBJ databases">
        <authorList>
            <person name="Holder M.E."/>
            <person name="Ajami N.J."/>
            <person name="Petrosino J.F."/>
        </authorList>
    </citation>
    <scope>NUCLEOTIDE SEQUENCE</scope>
    <source>
        <strain evidence="10">RMA 8861</strain>
    </source>
</reference>
<dbReference type="Proteomes" id="UP000280586">
    <property type="component" value="Chromosome"/>
</dbReference>
<feature type="modified residue" description="Phosphocysteine; by EIIA" evidence="7">
    <location>
        <position position="8"/>
    </location>
</feature>
<accession>A0A9N7JMU8</accession>
<evidence type="ECO:0000313" key="11">
    <source>
        <dbReference type="Proteomes" id="UP000280586"/>
    </source>
</evidence>
<dbReference type="PANTHER" id="PTHR34581:SF2">
    <property type="entry name" value="PTS SYSTEM N,N'-DIACETYLCHITOBIOSE-SPECIFIC EIIB COMPONENT"/>
    <property type="match status" value="1"/>
</dbReference>
<dbReference type="GO" id="GO:0009401">
    <property type="term" value="P:phosphoenolpyruvate-dependent sugar phosphotransferase system"/>
    <property type="evidence" value="ECO:0007669"/>
    <property type="project" value="UniProtKB-KW"/>
</dbReference>
<dbReference type="Pfam" id="PF02302">
    <property type="entry name" value="PTS_IIB"/>
    <property type="match status" value="1"/>
</dbReference>
<keyword evidence="4" id="KW-0808">Transferase</keyword>
<keyword evidence="12" id="KW-1185">Reference proteome</keyword>
<evidence type="ECO:0000313" key="12">
    <source>
        <dbReference type="Proteomes" id="UP001055437"/>
    </source>
</evidence>
<evidence type="ECO:0000256" key="2">
    <source>
        <dbReference type="ARBA" id="ARBA00022553"/>
    </source>
</evidence>
<dbReference type="GeneID" id="303561003"/>
<keyword evidence="3 9" id="KW-0762">Sugar transport</keyword>
<dbReference type="EMBL" id="CP023671">
    <property type="protein sequence ID" value="AYE34701.1"/>
    <property type="molecule type" value="Genomic_DNA"/>
</dbReference>
<evidence type="ECO:0000256" key="4">
    <source>
        <dbReference type="ARBA" id="ARBA00022679"/>
    </source>
</evidence>
<dbReference type="GO" id="GO:0008982">
    <property type="term" value="F:protein-N(PI)-phosphohistidine-sugar phosphotransferase activity"/>
    <property type="evidence" value="ECO:0007669"/>
    <property type="project" value="InterPro"/>
</dbReference>
<protein>
    <submittedName>
        <fullName evidence="9">PTS sugar transporter subunit IIB</fullName>
    </submittedName>
</protein>
<organism evidence="9 11">
    <name type="scientific">Clostridium septicum</name>
    <dbReference type="NCBI Taxonomy" id="1504"/>
    <lineage>
        <taxon>Bacteria</taxon>
        <taxon>Bacillati</taxon>
        <taxon>Bacillota</taxon>
        <taxon>Clostridia</taxon>
        <taxon>Eubacteriales</taxon>
        <taxon>Clostridiaceae</taxon>
        <taxon>Clostridium</taxon>
    </lineage>
</organism>
<feature type="domain" description="PTS EIIB type-3" evidence="8">
    <location>
        <begin position="1"/>
        <end position="99"/>
    </location>
</feature>
<evidence type="ECO:0000313" key="9">
    <source>
        <dbReference type="EMBL" id="AYE34701.1"/>
    </source>
</evidence>
<keyword evidence="1" id="KW-0813">Transport</keyword>
<dbReference type="Gene3D" id="3.40.50.2300">
    <property type="match status" value="1"/>
</dbReference>